<evidence type="ECO:0000313" key="2">
    <source>
        <dbReference type="Proteomes" id="UP000658656"/>
    </source>
</evidence>
<evidence type="ECO:0000313" key="1">
    <source>
        <dbReference type="EMBL" id="GHF84083.1"/>
    </source>
</evidence>
<protein>
    <submittedName>
        <fullName evidence="1">Uncharacterized protein</fullName>
    </submittedName>
</protein>
<dbReference type="Proteomes" id="UP000658656">
    <property type="component" value="Unassembled WGS sequence"/>
</dbReference>
<dbReference type="AlphaFoldDB" id="A0A8H9J6Z7"/>
<dbReference type="EMBL" id="BNAV01000017">
    <property type="protein sequence ID" value="GHF84083.1"/>
    <property type="molecule type" value="Genomic_DNA"/>
</dbReference>
<reference evidence="1" key="1">
    <citation type="journal article" date="2014" name="Int. J. Syst. Evol. Microbiol.">
        <title>Complete genome sequence of Corynebacterium casei LMG S-19264T (=DSM 44701T), isolated from a smear-ripened cheese.</title>
        <authorList>
            <consortium name="US DOE Joint Genome Institute (JGI-PGF)"/>
            <person name="Walter F."/>
            <person name="Albersmeier A."/>
            <person name="Kalinowski J."/>
            <person name="Ruckert C."/>
        </authorList>
    </citation>
    <scope>NUCLEOTIDE SEQUENCE</scope>
    <source>
        <strain evidence="1">CGMCC 4.7679</strain>
    </source>
</reference>
<reference evidence="1" key="2">
    <citation type="submission" date="2020-09" db="EMBL/GenBank/DDBJ databases">
        <authorList>
            <person name="Sun Q."/>
            <person name="Zhou Y."/>
        </authorList>
    </citation>
    <scope>NUCLEOTIDE SEQUENCE</scope>
    <source>
        <strain evidence="1">CGMCC 4.7679</strain>
    </source>
</reference>
<name>A0A8H9J6Z7_9PSEU</name>
<sequence length="69" mass="6978">MPRLVFAVGAFRDVPSGGGEQYSLVVLFGQCASGHEVPERDGGGAESGVALAPGAWRAFAASARTAASR</sequence>
<accession>A0A8H9J6Z7</accession>
<comment type="caution">
    <text evidence="1">The sequence shown here is derived from an EMBL/GenBank/DDBJ whole genome shotgun (WGS) entry which is preliminary data.</text>
</comment>
<keyword evidence="2" id="KW-1185">Reference proteome</keyword>
<organism evidence="1 2">
    <name type="scientific">Amycolatopsis bartoniae</name>
    <dbReference type="NCBI Taxonomy" id="941986"/>
    <lineage>
        <taxon>Bacteria</taxon>
        <taxon>Bacillati</taxon>
        <taxon>Actinomycetota</taxon>
        <taxon>Actinomycetes</taxon>
        <taxon>Pseudonocardiales</taxon>
        <taxon>Pseudonocardiaceae</taxon>
        <taxon>Amycolatopsis</taxon>
    </lineage>
</organism>
<proteinExistence type="predicted"/>
<gene>
    <name evidence="1" type="ORF">GCM10017566_67610</name>
</gene>